<organism evidence="2 4">
    <name type="scientific">Rubrobacter radiotolerans</name>
    <name type="common">Arthrobacter radiotolerans</name>
    <dbReference type="NCBI Taxonomy" id="42256"/>
    <lineage>
        <taxon>Bacteria</taxon>
        <taxon>Bacillati</taxon>
        <taxon>Actinomycetota</taxon>
        <taxon>Rubrobacteria</taxon>
        <taxon>Rubrobacterales</taxon>
        <taxon>Rubrobacteraceae</taxon>
        <taxon>Rubrobacter</taxon>
    </lineage>
</organism>
<proteinExistence type="predicted"/>
<dbReference type="InterPro" id="IPR006680">
    <property type="entry name" value="Amidohydro-rel"/>
</dbReference>
<dbReference type="Proteomes" id="UP001281130">
    <property type="component" value="Unassembled WGS sequence"/>
</dbReference>
<dbReference type="PANTHER" id="PTHR43135:SF3">
    <property type="entry name" value="ALPHA-D-RIBOSE 1-METHYLPHOSPHONATE 5-TRIPHOSPHATE DIPHOSPHATASE"/>
    <property type="match status" value="1"/>
</dbReference>
<feature type="domain" description="Amidohydrolase-related" evidence="1">
    <location>
        <begin position="101"/>
        <end position="412"/>
    </location>
</feature>
<keyword evidence="2" id="KW-0378">Hydrolase</keyword>
<accession>A0A023X3H8</accession>
<reference evidence="2 4" key="1">
    <citation type="submission" date="2014-03" db="EMBL/GenBank/DDBJ databases">
        <title>Complete genome sequence of the Radio-Resistant Rubrobacter radiotolerans RSPS-4.</title>
        <authorList>
            <person name="Egas C.C."/>
            <person name="Barroso C.C."/>
            <person name="Froufe H.J.C."/>
            <person name="Pacheco J.J."/>
            <person name="Albuquerque L.L."/>
            <person name="da Costa M.M.S."/>
        </authorList>
    </citation>
    <scope>NUCLEOTIDE SEQUENCE [LARGE SCALE GENOMIC DNA]</scope>
    <source>
        <strain evidence="2 4">RSPS-4</strain>
    </source>
</reference>
<dbReference type="Pfam" id="PF01979">
    <property type="entry name" value="Amidohydro_1"/>
    <property type="match status" value="1"/>
</dbReference>
<dbReference type="InterPro" id="IPR011059">
    <property type="entry name" value="Metal-dep_hydrolase_composite"/>
</dbReference>
<reference evidence="3" key="2">
    <citation type="submission" date="2023-11" db="EMBL/GenBank/DDBJ databases">
        <title>MicrobeMod: A computational toolkit for identifying prokaryotic methylation and restriction-modification with nanopore sequencing.</title>
        <authorList>
            <person name="Crits-Christoph A."/>
            <person name="Kang S.C."/>
            <person name="Lee H."/>
            <person name="Ostrov N."/>
        </authorList>
    </citation>
    <scope>NUCLEOTIDE SEQUENCE</scope>
    <source>
        <strain evidence="3">ATCC 51242</strain>
    </source>
</reference>
<dbReference type="HOGENOM" id="CLU_012358_2_5_11"/>
<dbReference type="GO" id="GO:0016810">
    <property type="term" value="F:hydrolase activity, acting on carbon-nitrogen (but not peptide) bonds"/>
    <property type="evidence" value="ECO:0007669"/>
    <property type="project" value="InterPro"/>
</dbReference>
<dbReference type="PATRIC" id="fig|42256.3.peg.1328"/>
<dbReference type="KEGG" id="rrd:RradSPS_1311"/>
<dbReference type="Gene3D" id="2.30.40.10">
    <property type="entry name" value="Urease, subunit C, domain 1"/>
    <property type="match status" value="1"/>
</dbReference>
<dbReference type="PANTHER" id="PTHR43135">
    <property type="entry name" value="ALPHA-D-RIBOSE 1-METHYLPHOSPHONATE 5-TRIPHOSPHATE DIPHOSPHATASE"/>
    <property type="match status" value="1"/>
</dbReference>
<dbReference type="PROSITE" id="PS51257">
    <property type="entry name" value="PROKAR_LIPOPROTEIN"/>
    <property type="match status" value="1"/>
</dbReference>
<dbReference type="EMBL" id="CP007514">
    <property type="protein sequence ID" value="AHY46594.1"/>
    <property type="molecule type" value="Genomic_DNA"/>
</dbReference>
<evidence type="ECO:0000259" key="1">
    <source>
        <dbReference type="Pfam" id="PF01979"/>
    </source>
</evidence>
<name>A0A023X3H8_RUBRA</name>
<evidence type="ECO:0000313" key="2">
    <source>
        <dbReference type="EMBL" id="AHY46594.1"/>
    </source>
</evidence>
<dbReference type="Gene3D" id="3.20.20.140">
    <property type="entry name" value="Metal-dependent hydrolases"/>
    <property type="match status" value="1"/>
</dbReference>
<dbReference type="STRING" id="42256.RradSPS_1311"/>
<gene>
    <name evidence="2" type="ORF">RradSPS_1311</name>
    <name evidence="3" type="ORF">SIL72_08170</name>
</gene>
<dbReference type="AlphaFoldDB" id="A0A023X3H8"/>
<dbReference type="RefSeq" id="WP_038681521.1">
    <property type="nucleotide sequence ID" value="NZ_CP007514.1"/>
</dbReference>
<dbReference type="InterPro" id="IPR032466">
    <property type="entry name" value="Metal_Hydrolase"/>
</dbReference>
<dbReference type="SUPFAM" id="SSF51556">
    <property type="entry name" value="Metallo-dependent hydrolases"/>
    <property type="match status" value="1"/>
</dbReference>
<dbReference type="SUPFAM" id="SSF51338">
    <property type="entry name" value="Composite domain of metallo-dependent hydrolases"/>
    <property type="match status" value="1"/>
</dbReference>
<evidence type="ECO:0000313" key="3">
    <source>
        <dbReference type="EMBL" id="MDX5894001.1"/>
    </source>
</evidence>
<sequence length="418" mass="44291">MVQRSVSAVVFLLALLPALYGCSEREPLERTEETRAEATRPEEPVEVDLVISGGTLIDGTGSPPVRDAMVALDDGRVVAAGRAAEVGDYRGAKTFDADGMTVMPGFVNAHAHSRYVSLRETEGWTRAGITTVRDLAGPVQELVARREAGREDPALPELIVSGPMLTVPGGHPFPIYGEEYPALAVSGPEDAAREVNRLLDAGADGVKIVVSGRTDTGWPELSDAEIRAITDAAHARGAWVSAHVDTASGLRRAVENGVDDAAHSPRDRIPEDLISLMVERDVALVPTIDVYRNIAEENGTAAQWTAETRPVMYDNLRRFEAAGGTLALGDDFGNPGVELGMMTDEIEHWLAAGLPPLRVLSAATEGGASVAGIEGRTGTLEPGKEADVLVVDGDPLAEIDALRRVSLVVQNGVRYGEG</sequence>
<evidence type="ECO:0000313" key="4">
    <source>
        <dbReference type="Proteomes" id="UP000025229"/>
    </source>
</evidence>
<dbReference type="eggNOG" id="COG1228">
    <property type="taxonomic scope" value="Bacteria"/>
</dbReference>
<keyword evidence="4" id="KW-1185">Reference proteome</keyword>
<dbReference type="EMBL" id="JAWXXX010000001">
    <property type="protein sequence ID" value="MDX5894001.1"/>
    <property type="molecule type" value="Genomic_DNA"/>
</dbReference>
<dbReference type="InterPro" id="IPR051781">
    <property type="entry name" value="Metallo-dep_Hydrolase"/>
</dbReference>
<dbReference type="OrthoDB" id="3514520at2"/>
<dbReference type="Proteomes" id="UP000025229">
    <property type="component" value="Chromosome"/>
</dbReference>
<protein>
    <submittedName>
        <fullName evidence="3">Amidohydrolase family protein</fullName>
    </submittedName>
    <submittedName>
        <fullName evidence="2">Imidazolonepropionase and related amidohydrolase</fullName>
    </submittedName>
</protein>